<dbReference type="KEGG" id="rho:RHOM_01280"/>
<reference evidence="1 2" key="1">
    <citation type="journal article" date="2015" name="Genome Announc.">
        <title>Complete genome sequence of the human gut symbiont Roseburia hominis.</title>
        <authorList>
            <person name="Travis A.J."/>
            <person name="Kelly D."/>
            <person name="Flint H.J."/>
            <person name="Aminov R.I."/>
        </authorList>
    </citation>
    <scope>NUCLEOTIDE SEQUENCE [LARGE SCALE GENOMIC DNA]</scope>
    <source>
        <strain evidence="2">DSM 16839 / JCM 17582 / NCIMB 14029 / A2-183</strain>
    </source>
</reference>
<sequence>MCSLRDFLTSAMGNIIMEMMRQECHDAAGENGGSADKR</sequence>
<dbReference type="EMBL" id="CP003040">
    <property type="protein sequence ID" value="AEN95380.1"/>
    <property type="molecule type" value="Genomic_DNA"/>
</dbReference>
<keyword evidence="2" id="KW-1185">Reference proteome</keyword>
<dbReference type="Proteomes" id="UP000008178">
    <property type="component" value="Chromosome"/>
</dbReference>
<proteinExistence type="predicted"/>
<gene>
    <name evidence="1" type="ordered locus">RHOM_01280</name>
</gene>
<dbReference type="AlphaFoldDB" id="G2SZE1"/>
<accession>G2SZE1</accession>
<evidence type="ECO:0000313" key="1">
    <source>
        <dbReference type="EMBL" id="AEN95380.1"/>
    </source>
</evidence>
<dbReference type="STRING" id="585394.RHOM_01280"/>
<evidence type="ECO:0000313" key="2">
    <source>
        <dbReference type="Proteomes" id="UP000008178"/>
    </source>
</evidence>
<protein>
    <submittedName>
        <fullName evidence="1">Uncharacterized protein</fullName>
    </submittedName>
</protein>
<dbReference type="HOGENOM" id="CLU_3332515_0_0_9"/>
<name>G2SZE1_ROSHA</name>
<organism evidence="1 2">
    <name type="scientific">Roseburia hominis (strain DSM 16839 / JCM 17582 / NCIMB 14029 / A2-183)</name>
    <dbReference type="NCBI Taxonomy" id="585394"/>
    <lineage>
        <taxon>Bacteria</taxon>
        <taxon>Bacillati</taxon>
        <taxon>Bacillota</taxon>
        <taxon>Clostridia</taxon>
        <taxon>Lachnospirales</taxon>
        <taxon>Lachnospiraceae</taxon>
        <taxon>Roseburia</taxon>
    </lineage>
</organism>